<feature type="transmembrane region" description="Helical" evidence="13">
    <location>
        <begin position="209"/>
        <end position="230"/>
    </location>
</feature>
<evidence type="ECO:0000256" key="13">
    <source>
        <dbReference type="PIRNR" id="PIRNR015596"/>
    </source>
</evidence>
<dbReference type="Proteomes" id="UP001190926">
    <property type="component" value="Unassembled WGS sequence"/>
</dbReference>
<feature type="transmembrane region" description="Helical" evidence="13">
    <location>
        <begin position="148"/>
        <end position="168"/>
    </location>
</feature>
<accession>A0AAD4JAI4</accession>
<name>A0AAD4JAI4_PERFH</name>
<reference evidence="15 16" key="1">
    <citation type="journal article" date="2021" name="Nat. Commun.">
        <title>Incipient diploidization of the medicinal plant Perilla within 10,000 years.</title>
        <authorList>
            <person name="Zhang Y."/>
            <person name="Shen Q."/>
            <person name="Leng L."/>
            <person name="Zhang D."/>
            <person name="Chen S."/>
            <person name="Shi Y."/>
            <person name="Ning Z."/>
            <person name="Chen S."/>
        </authorList>
    </citation>
    <scope>NUCLEOTIDE SEQUENCE [LARGE SCALE GENOMIC DNA]</scope>
    <source>
        <strain evidence="16">cv. PC099</strain>
    </source>
</reference>
<keyword evidence="8 13" id="KW-0472">Membrane</keyword>
<evidence type="ECO:0000256" key="4">
    <source>
        <dbReference type="ARBA" id="ARBA00012049"/>
    </source>
</evidence>
<feature type="domain" description="3-oxo-5-alpha-steroid 4-dehydrogenase C-terminal" evidence="14">
    <location>
        <begin position="113"/>
        <end position="260"/>
    </location>
</feature>
<keyword evidence="13" id="KW-0444">Lipid biosynthesis</keyword>
<evidence type="ECO:0000259" key="14">
    <source>
        <dbReference type="Pfam" id="PF02544"/>
    </source>
</evidence>
<evidence type="ECO:0000256" key="7">
    <source>
        <dbReference type="ARBA" id="ARBA00023002"/>
    </source>
</evidence>
<evidence type="ECO:0000256" key="8">
    <source>
        <dbReference type="ARBA" id="ARBA00023136"/>
    </source>
</evidence>
<dbReference type="Gene3D" id="1.20.120.1630">
    <property type="match status" value="1"/>
</dbReference>
<dbReference type="GO" id="GO:0016132">
    <property type="term" value="P:brassinosteroid biosynthetic process"/>
    <property type="evidence" value="ECO:0007669"/>
    <property type="project" value="UniProtKB-KW"/>
</dbReference>
<comment type="catalytic activity">
    <reaction evidence="10 13">
        <text>a 3-oxo-5alpha-steroid + NADP(+) = a 3-oxo-Delta(4)-steroid + NADPH + H(+)</text>
        <dbReference type="Rhea" id="RHEA:54384"/>
        <dbReference type="ChEBI" id="CHEBI:13601"/>
        <dbReference type="ChEBI" id="CHEBI:15378"/>
        <dbReference type="ChEBI" id="CHEBI:47909"/>
        <dbReference type="ChEBI" id="CHEBI:57783"/>
        <dbReference type="ChEBI" id="CHEBI:58349"/>
        <dbReference type="EC" id="1.3.1.22"/>
    </reaction>
</comment>
<dbReference type="PANTHER" id="PTHR10556">
    <property type="entry name" value="3-OXO-5-ALPHA-STEROID 4-DEHYDROGENASE"/>
    <property type="match status" value="1"/>
</dbReference>
<evidence type="ECO:0000256" key="9">
    <source>
        <dbReference type="ARBA" id="ARBA00037910"/>
    </source>
</evidence>
<dbReference type="InterPro" id="IPR001104">
    <property type="entry name" value="3-oxo-5_a-steroid_4-DH_C"/>
</dbReference>
<dbReference type="Pfam" id="PF02544">
    <property type="entry name" value="Steroid_dh"/>
    <property type="match status" value="1"/>
</dbReference>
<evidence type="ECO:0000256" key="3">
    <source>
        <dbReference type="ARBA" id="ARBA00007742"/>
    </source>
</evidence>
<evidence type="ECO:0000256" key="2">
    <source>
        <dbReference type="ARBA" id="ARBA00004972"/>
    </source>
</evidence>
<dbReference type="PIRSF" id="PIRSF015596">
    <property type="entry name" value="5_alpha-SR2"/>
    <property type="match status" value="1"/>
</dbReference>
<comment type="pathway">
    <text evidence="9 13">Plant hormone biosynthesis; brassinosteroid biosynthesis.</text>
</comment>
<evidence type="ECO:0000256" key="11">
    <source>
        <dbReference type="ARBA" id="ARBA00060577"/>
    </source>
</evidence>
<keyword evidence="5 13" id="KW-0812">Transmembrane</keyword>
<dbReference type="InterPro" id="IPR016636">
    <property type="entry name" value="3-oxo-5-alpha-steroid_4-DH"/>
</dbReference>
<evidence type="ECO:0000256" key="10">
    <source>
        <dbReference type="ARBA" id="ARBA00048164"/>
    </source>
</evidence>
<comment type="similarity">
    <text evidence="3 13">Belongs to the steroid 5-alpha reductase family.</text>
</comment>
<evidence type="ECO:0000256" key="12">
    <source>
        <dbReference type="ARBA" id="ARBA00068774"/>
    </source>
</evidence>
<dbReference type="InterPro" id="IPR039357">
    <property type="entry name" value="SRD5A/TECR"/>
</dbReference>
<dbReference type="GO" id="GO:0047751">
    <property type="term" value="F:3-oxo-5-alpha-steroid 4-dehydrogenase (NADP+) activity"/>
    <property type="evidence" value="ECO:0007669"/>
    <property type="project" value="UniProtKB-EC"/>
</dbReference>
<dbReference type="GO" id="GO:0016020">
    <property type="term" value="C:membrane"/>
    <property type="evidence" value="ECO:0007669"/>
    <property type="project" value="UniProtKB-SubCell"/>
</dbReference>
<feature type="transmembrane region" description="Helical" evidence="13">
    <location>
        <begin position="48"/>
        <end position="66"/>
    </location>
</feature>
<dbReference type="EMBL" id="SDAM02000107">
    <property type="protein sequence ID" value="KAH6829575.1"/>
    <property type="molecule type" value="Genomic_DNA"/>
</dbReference>
<comment type="pathway">
    <text evidence="11">Steroid biosynthesis.</text>
</comment>
<keyword evidence="6 13" id="KW-1133">Transmembrane helix</keyword>
<dbReference type="FunFam" id="1.20.120.1630:FF:000002">
    <property type="entry name" value="Steroid 5 alpha-reductase 1"/>
    <property type="match status" value="1"/>
</dbReference>
<dbReference type="PROSITE" id="PS50244">
    <property type="entry name" value="S5A_REDUCTASE"/>
    <property type="match status" value="1"/>
</dbReference>
<feature type="transmembrane region" description="Helical" evidence="13">
    <location>
        <begin position="7"/>
        <end position="28"/>
    </location>
</feature>
<sequence length="260" mass="29845">MFSDDKLFDYILLSLFLITPPTILSSLFLTAPYGKHHRAGWGATLPPPVAWCLMESPTIWLTLLLFPHGRNSRNPRAIILITPFLLHYLHRTLIYPLRLFLRAPRREIKNSGFPAIVAAMAFGFNTLNAYLQARWVSEYADLDSDGWFWWRMVAGTVVFGGGAAVNIWSDNLLMGLKEAGGGYRIPRGGLFEWICCPNYFGEILEWSGWALMTWSWAGLGFLVYTCAYLVPRARANRKWYMEKFGEDFPNNRKAIIPFMY</sequence>
<organism evidence="15 16">
    <name type="scientific">Perilla frutescens var. hirtella</name>
    <name type="common">Perilla citriodora</name>
    <name type="synonym">Perilla setoyensis</name>
    <dbReference type="NCBI Taxonomy" id="608512"/>
    <lineage>
        <taxon>Eukaryota</taxon>
        <taxon>Viridiplantae</taxon>
        <taxon>Streptophyta</taxon>
        <taxon>Embryophyta</taxon>
        <taxon>Tracheophyta</taxon>
        <taxon>Spermatophyta</taxon>
        <taxon>Magnoliopsida</taxon>
        <taxon>eudicotyledons</taxon>
        <taxon>Gunneridae</taxon>
        <taxon>Pentapetalae</taxon>
        <taxon>asterids</taxon>
        <taxon>lamiids</taxon>
        <taxon>Lamiales</taxon>
        <taxon>Lamiaceae</taxon>
        <taxon>Nepetoideae</taxon>
        <taxon>Elsholtzieae</taxon>
        <taxon>Perilla</taxon>
    </lineage>
</organism>
<keyword evidence="16" id="KW-1185">Reference proteome</keyword>
<evidence type="ECO:0000256" key="5">
    <source>
        <dbReference type="ARBA" id="ARBA00022692"/>
    </source>
</evidence>
<evidence type="ECO:0000256" key="6">
    <source>
        <dbReference type="ARBA" id="ARBA00022989"/>
    </source>
</evidence>
<proteinExistence type="inferred from homology"/>
<gene>
    <name evidence="15" type="ORF">C2S53_012488</name>
</gene>
<keyword evidence="13" id="KW-1069">Brassinosteroid biosynthesis</keyword>
<keyword evidence="13" id="KW-0752">Steroid biosynthesis</keyword>
<comment type="caution">
    <text evidence="15">The sequence shown here is derived from an EMBL/GenBank/DDBJ whole genome shotgun (WGS) entry which is preliminary data.</text>
</comment>
<comment type="subcellular location">
    <subcellularLocation>
        <location evidence="1">Membrane</location>
        <topology evidence="1">Multi-pass membrane protein</topology>
    </subcellularLocation>
</comment>
<comment type="pathway">
    <text evidence="2">Hormone biosynthesis.</text>
</comment>
<keyword evidence="7" id="KW-0560">Oxidoreductase</keyword>
<comment type="function">
    <text evidence="13">Involved in a reduction step in the biosynthesis of the plant steroid, brassinolide.</text>
</comment>
<evidence type="ECO:0000313" key="15">
    <source>
        <dbReference type="EMBL" id="KAH6829575.1"/>
    </source>
</evidence>
<dbReference type="EC" id="1.3.1.22" evidence="4 13"/>
<protein>
    <recommendedName>
        <fullName evidence="12 13">Steroid 5-alpha-reductase DET2</fullName>
        <ecNumber evidence="4 13">1.3.1.22</ecNumber>
    </recommendedName>
</protein>
<feature type="transmembrane region" description="Helical" evidence="13">
    <location>
        <begin position="113"/>
        <end position="136"/>
    </location>
</feature>
<evidence type="ECO:0000313" key="16">
    <source>
        <dbReference type="Proteomes" id="UP001190926"/>
    </source>
</evidence>
<dbReference type="AlphaFoldDB" id="A0AAD4JAI4"/>
<dbReference type="PANTHER" id="PTHR10556:SF43">
    <property type="entry name" value="STEROID 5-ALPHA-REDUCTASE DET2"/>
    <property type="match status" value="1"/>
</dbReference>
<keyword evidence="13" id="KW-0443">Lipid metabolism</keyword>
<evidence type="ECO:0000256" key="1">
    <source>
        <dbReference type="ARBA" id="ARBA00004141"/>
    </source>
</evidence>
<feature type="transmembrane region" description="Helical" evidence="13">
    <location>
        <begin position="78"/>
        <end position="101"/>
    </location>
</feature>